<accession>A0A4P6ZIC9</accession>
<dbReference type="Gene3D" id="2.40.128.460">
    <property type="entry name" value="Periplasmic lysozyme inhibitor of I-type lysozyme"/>
    <property type="match status" value="1"/>
</dbReference>
<dbReference type="EMBL" id="CP037954">
    <property type="protein sequence ID" value="QBO59372.1"/>
    <property type="molecule type" value="Genomic_DNA"/>
</dbReference>
<reference evidence="1 2" key="1">
    <citation type="submission" date="2019-03" db="EMBL/GenBank/DDBJ databases">
        <authorList>
            <person name="Kim H."/>
            <person name="Yu S.-M."/>
        </authorList>
    </citation>
    <scope>NUCLEOTIDE SEQUENCE [LARGE SCALE GENOMIC DNA]</scope>
    <source>
        <strain evidence="1 2">NBC122</strain>
    </source>
</reference>
<dbReference type="CDD" id="cd09632">
    <property type="entry name" value="PliI_like"/>
    <property type="match status" value="1"/>
</dbReference>
<dbReference type="InterPro" id="IPR038643">
    <property type="entry name" value="PliI_sf"/>
</dbReference>
<dbReference type="InterPro" id="IPR031948">
    <property type="entry name" value="PliI"/>
</dbReference>
<dbReference type="OrthoDB" id="946181at2"/>
<dbReference type="Pfam" id="PF16743">
    <property type="entry name" value="PliI"/>
    <property type="match status" value="1"/>
</dbReference>
<evidence type="ECO:0000313" key="1">
    <source>
        <dbReference type="EMBL" id="QBO59372.1"/>
    </source>
</evidence>
<dbReference type="RefSeq" id="WP_133440719.1">
    <property type="nucleotide sequence ID" value="NZ_CP037954.1"/>
</dbReference>
<dbReference type="AlphaFoldDB" id="A0A4P6ZIC9"/>
<dbReference type="Proteomes" id="UP000294419">
    <property type="component" value="Chromosome"/>
</dbReference>
<keyword evidence="2" id="KW-1185">Reference proteome</keyword>
<dbReference type="PROSITE" id="PS51257">
    <property type="entry name" value="PROKAR_LIPOPROTEIN"/>
    <property type="match status" value="1"/>
</dbReference>
<dbReference type="KEGG" id="csal:NBC122_02568"/>
<gene>
    <name evidence="1" type="ORF">NBC122_02568</name>
</gene>
<evidence type="ECO:0008006" key="3">
    <source>
        <dbReference type="Google" id="ProtNLM"/>
    </source>
</evidence>
<protein>
    <recommendedName>
        <fullName evidence="3">PliI/PliC-like inhibitor of I-type lysozyme</fullName>
    </recommendedName>
</protein>
<name>A0A4P6ZIC9_9FLAO</name>
<proteinExistence type="predicted"/>
<evidence type="ECO:0000313" key="2">
    <source>
        <dbReference type="Proteomes" id="UP000294419"/>
    </source>
</evidence>
<sequence>MNIFKKSTLIAVIVSTVLSCKNNSEKTETDIKTAEQSIYTDDSGKSVSGLVGDYVSSSYNRRNEGYDWVAVSVTQLANNSIHISVRSRADKKKPTCTFDADASEIEENVYRATVNGKNILFTFKNNTVTIASEKPEDGGLLNYYCSGGGSLGDVYTKIGDPIDKKQTDPRIFTKTLSLQNIGFDVSTAGKGSIQEITIQPSGLKVDNNKITMDIDGSVTNAEIEDLNSDGFPEILIYTMSAGSGSYGNVIGYSVNNGKSMSQIYFPPIADNIKANKGYMGHDEFAVVETTLVQRFKTFTTGDTNSSPTGNIRQIQYKLKDGEATRKFVIDKITEYPGK</sequence>
<organism evidence="1 2">
    <name type="scientific">Chryseobacterium salivictor</name>
    <dbReference type="NCBI Taxonomy" id="2547600"/>
    <lineage>
        <taxon>Bacteria</taxon>
        <taxon>Pseudomonadati</taxon>
        <taxon>Bacteroidota</taxon>
        <taxon>Flavobacteriia</taxon>
        <taxon>Flavobacteriales</taxon>
        <taxon>Weeksellaceae</taxon>
        <taxon>Chryseobacterium group</taxon>
        <taxon>Chryseobacterium</taxon>
    </lineage>
</organism>